<dbReference type="EMBL" id="JBDJNQ010000012">
    <property type="protein sequence ID" value="MEN5379844.1"/>
    <property type="molecule type" value="Genomic_DNA"/>
</dbReference>
<dbReference type="InterPro" id="IPR029052">
    <property type="entry name" value="Metallo-depent_PP-like"/>
</dbReference>
<feature type="domain" description="Calcineurin-like phosphoesterase" evidence="2">
    <location>
        <begin position="158"/>
        <end position="323"/>
    </location>
</feature>
<name>A0ABV0BYI1_9SPHI</name>
<accession>A0ABV0BYI1</accession>
<dbReference type="Gene3D" id="3.60.21.10">
    <property type="match status" value="1"/>
</dbReference>
<dbReference type="RefSeq" id="WP_346582706.1">
    <property type="nucleotide sequence ID" value="NZ_JBDJLH010000009.1"/>
</dbReference>
<dbReference type="InterPro" id="IPR032285">
    <property type="entry name" value="Metallophos_N"/>
</dbReference>
<dbReference type="InterPro" id="IPR004843">
    <property type="entry name" value="Calcineurin-like_PHP"/>
</dbReference>
<feature type="domain" description="Calcineurin-like phosphoesterase N-terminal" evidence="4">
    <location>
        <begin position="36"/>
        <end position="101"/>
    </location>
</feature>
<keyword evidence="1" id="KW-0732">Signal</keyword>
<dbReference type="SUPFAM" id="SSF56300">
    <property type="entry name" value="Metallo-dependent phosphatases"/>
    <property type="match status" value="1"/>
</dbReference>
<evidence type="ECO:0000259" key="3">
    <source>
        <dbReference type="Pfam" id="PF16370"/>
    </source>
</evidence>
<comment type="caution">
    <text evidence="5">The sequence shown here is derived from an EMBL/GenBank/DDBJ whole genome shotgun (WGS) entry which is preliminary data.</text>
</comment>
<evidence type="ECO:0000259" key="4">
    <source>
        <dbReference type="Pfam" id="PF16371"/>
    </source>
</evidence>
<evidence type="ECO:0000259" key="2">
    <source>
        <dbReference type="Pfam" id="PF00149"/>
    </source>
</evidence>
<feature type="domain" description="Calcineurin-like phosphoesterase C-terminal" evidence="3">
    <location>
        <begin position="344"/>
        <end position="510"/>
    </location>
</feature>
<dbReference type="PANTHER" id="PTHR43143">
    <property type="entry name" value="METALLOPHOSPHOESTERASE, CALCINEURIN SUPERFAMILY"/>
    <property type="match status" value="1"/>
</dbReference>
<dbReference type="Pfam" id="PF16371">
    <property type="entry name" value="MetallophosN"/>
    <property type="match status" value="1"/>
</dbReference>
<proteinExistence type="predicted"/>
<dbReference type="PANTHER" id="PTHR43143:SF6">
    <property type="entry name" value="BLL3016 PROTEIN"/>
    <property type="match status" value="1"/>
</dbReference>
<dbReference type="Proteomes" id="UP001409291">
    <property type="component" value="Unassembled WGS sequence"/>
</dbReference>
<dbReference type="CDD" id="cd00838">
    <property type="entry name" value="MPP_superfamily"/>
    <property type="match status" value="1"/>
</dbReference>
<evidence type="ECO:0000313" key="5">
    <source>
        <dbReference type="EMBL" id="MEN5379844.1"/>
    </source>
</evidence>
<organism evidence="5 6">
    <name type="scientific">Sphingobacterium kitahiroshimense</name>
    <dbReference type="NCBI Taxonomy" id="470446"/>
    <lineage>
        <taxon>Bacteria</taxon>
        <taxon>Pseudomonadati</taxon>
        <taxon>Bacteroidota</taxon>
        <taxon>Sphingobacteriia</taxon>
        <taxon>Sphingobacteriales</taxon>
        <taxon>Sphingobacteriaceae</taxon>
        <taxon>Sphingobacterium</taxon>
    </lineage>
</organism>
<gene>
    <name evidence="5" type="ORF">ABE541_21435</name>
</gene>
<evidence type="ECO:0000313" key="6">
    <source>
        <dbReference type="Proteomes" id="UP001409291"/>
    </source>
</evidence>
<sequence length="523" mass="58937">MKNIFAVATALSLSYTVSAQEIATGVVFDDINKNGILDKKERGIPNVSVSNGVEVVQTDAQGQYKLPVDEDNIIFVIKPADYALPLSAANQPQFYYIHKPQGSPELTYKGVSPTGKLPKDINFGLTAQSESRDFSAFVFGDPQAYDMTEMDYFKRGIIDRISNKNAAVFGISLGDLVGNDLSLHPAYKSTISLMGLPWYNVIGNHDLNFDTKEDSYSDEAFEASFGPATYSFNYGNAHFLVLDDIIYPNPDTGKGYKGGLRKDQLEFIANDLKFVPKDKLIVLAFHIPLEHENSEVFRTEDRDRLFDILSEFPHTLSLSAHTHFQQQNFFGAKDGWKQSKPHHEYNVGTTSGDWYSGELDENGIPVSTMRDGTPKGYAILNIKNNQYTFDYKVVGKDEAYQIALSGPSIVDQKYVQRYPVHANFFIGKEGDQVLYRINDSQWKEMDQVKEVDPSFDDAVKQYDLATDYKEGRRPSDGTNSSHLWRLKLPKLKAGKYKIEVKATDLFNRIYTAVKEIEVVNKTK</sequence>
<dbReference type="Pfam" id="PF00149">
    <property type="entry name" value="Metallophos"/>
    <property type="match status" value="1"/>
</dbReference>
<dbReference type="Gene3D" id="2.60.40.10">
    <property type="entry name" value="Immunoglobulins"/>
    <property type="match status" value="1"/>
</dbReference>
<dbReference type="InterPro" id="IPR032288">
    <property type="entry name" value="Metallophos_C"/>
</dbReference>
<keyword evidence="6" id="KW-1185">Reference proteome</keyword>
<reference evidence="5 6" key="1">
    <citation type="submission" date="2024-04" db="EMBL/GenBank/DDBJ databases">
        <title>WGS of bacteria from Torrens River.</title>
        <authorList>
            <person name="Wyrsch E.R."/>
            <person name="Drigo B."/>
        </authorList>
    </citation>
    <scope>NUCLEOTIDE SEQUENCE [LARGE SCALE GENOMIC DNA]</scope>
    <source>
        <strain evidence="5 6">TWI391</strain>
    </source>
</reference>
<evidence type="ECO:0000256" key="1">
    <source>
        <dbReference type="SAM" id="SignalP"/>
    </source>
</evidence>
<feature type="chain" id="PRO_5045727819" evidence="1">
    <location>
        <begin position="20"/>
        <end position="523"/>
    </location>
</feature>
<dbReference type="Pfam" id="PF16370">
    <property type="entry name" value="MetallophosC"/>
    <property type="match status" value="1"/>
</dbReference>
<dbReference type="InterPro" id="IPR013783">
    <property type="entry name" value="Ig-like_fold"/>
</dbReference>
<feature type="signal peptide" evidence="1">
    <location>
        <begin position="1"/>
        <end position="19"/>
    </location>
</feature>
<protein>
    <submittedName>
        <fullName evidence="5">Calcineurin-like phosphoesterase C-terminal domain-containing protein</fullName>
    </submittedName>
</protein>
<dbReference type="InterPro" id="IPR051918">
    <property type="entry name" value="STPP_CPPED1"/>
</dbReference>